<dbReference type="GO" id="GO:0004792">
    <property type="term" value="F:thiosulfate-cyanide sulfurtransferase activity"/>
    <property type="evidence" value="ECO:0007669"/>
    <property type="project" value="TreeGrafter"/>
</dbReference>
<dbReference type="GO" id="GO:0005524">
    <property type="term" value="F:ATP binding"/>
    <property type="evidence" value="ECO:0007669"/>
    <property type="project" value="UniProtKB-KW"/>
</dbReference>
<dbReference type="PANTHER" id="PTHR10953">
    <property type="entry name" value="UBIQUITIN-ACTIVATING ENZYME E1"/>
    <property type="match status" value="1"/>
</dbReference>
<evidence type="ECO:0000259" key="12">
    <source>
        <dbReference type="PROSITE" id="PS50206"/>
    </source>
</evidence>
<comment type="caution">
    <text evidence="13">The sequence shown here is derived from an EMBL/GenBank/DDBJ whole genome shotgun (WGS) entry which is preliminary data.</text>
</comment>
<dbReference type="RefSeq" id="WP_036457396.1">
    <property type="nucleotide sequence ID" value="NZ_BQLA01000193.1"/>
</dbReference>
<keyword evidence="6" id="KW-0067">ATP-binding</keyword>
<dbReference type="InterPro" id="IPR001763">
    <property type="entry name" value="Rhodanese-like_dom"/>
</dbReference>
<dbReference type="CDD" id="cd00158">
    <property type="entry name" value="RHOD"/>
    <property type="match status" value="1"/>
</dbReference>
<dbReference type="Proteomes" id="UP000257451">
    <property type="component" value="Unassembled WGS sequence"/>
</dbReference>
<evidence type="ECO:0000256" key="5">
    <source>
        <dbReference type="ARBA" id="ARBA00022741"/>
    </source>
</evidence>
<dbReference type="SUPFAM" id="SSF69572">
    <property type="entry name" value="Activating enzymes of the ubiquitin-like proteins"/>
    <property type="match status" value="1"/>
</dbReference>
<evidence type="ECO:0000256" key="3">
    <source>
        <dbReference type="ARBA" id="ARBA00022692"/>
    </source>
</evidence>
<dbReference type="SMART" id="SM00450">
    <property type="entry name" value="RHOD"/>
    <property type="match status" value="1"/>
</dbReference>
<evidence type="ECO:0000256" key="1">
    <source>
        <dbReference type="ARBA" id="ARBA00004167"/>
    </source>
</evidence>
<proteinExistence type="inferred from homology"/>
<dbReference type="Pfam" id="PF00899">
    <property type="entry name" value="ThiF"/>
    <property type="match status" value="1"/>
</dbReference>
<keyword evidence="2 13" id="KW-0808">Transferase</keyword>
<dbReference type="NCBIfam" id="NF005902">
    <property type="entry name" value="PRK07878.1"/>
    <property type="match status" value="1"/>
</dbReference>
<dbReference type="InterPro" id="IPR035985">
    <property type="entry name" value="Ubiquitin-activating_enz"/>
</dbReference>
<dbReference type="EMBL" id="PEDF01000052">
    <property type="protein sequence ID" value="RFZ43212.1"/>
    <property type="molecule type" value="Genomic_DNA"/>
</dbReference>
<evidence type="ECO:0000256" key="4">
    <source>
        <dbReference type="ARBA" id="ARBA00022695"/>
    </source>
</evidence>
<dbReference type="GeneID" id="34342154"/>
<evidence type="ECO:0000256" key="11">
    <source>
        <dbReference type="ARBA" id="ARBA00067503"/>
    </source>
</evidence>
<evidence type="ECO:0000256" key="10">
    <source>
        <dbReference type="ARBA" id="ARBA00060757"/>
    </source>
</evidence>
<dbReference type="GO" id="GO:0016779">
    <property type="term" value="F:nucleotidyltransferase activity"/>
    <property type="evidence" value="ECO:0007669"/>
    <property type="project" value="UniProtKB-KW"/>
</dbReference>
<dbReference type="FunFam" id="3.40.50.720:FF:000033">
    <property type="entry name" value="Adenylyltransferase and sulfurtransferase MOCS3"/>
    <property type="match status" value="1"/>
</dbReference>
<dbReference type="AlphaFoldDB" id="A0A2Z5YBH8"/>
<comment type="similarity">
    <text evidence="10">In the N-terminal section; belongs to the HesA/MoeB/ThiF family.</text>
</comment>
<name>A0A2Z5YBH8_MYCMR</name>
<accession>A0A2Z5YBH8</accession>
<reference evidence="13 14" key="1">
    <citation type="journal article" date="2018" name="Sci. Rep.">
        <title>Extensive genomic diversity among Mycobacterium marinum strains revealed by whole genome sequencing.</title>
        <authorList>
            <person name="Das S."/>
            <person name="Pettersson B.M."/>
            <person name="Behra P.R."/>
            <person name="Mallick A."/>
            <person name="Cheramie M."/>
            <person name="Ramesh M."/>
            <person name="Shirreff L."/>
            <person name="DuCote T."/>
            <person name="Dasgupta S."/>
            <person name="Ennis D.G."/>
            <person name="Kirsebom L.A."/>
        </authorList>
    </citation>
    <scope>NUCLEOTIDE SEQUENCE [LARGE SCALE GENOMIC DNA]</scope>
    <source>
        <strain evidence="13 14">Davis1</strain>
    </source>
</reference>
<dbReference type="Gene3D" id="3.40.50.720">
    <property type="entry name" value="NAD(P)-binding Rossmann-like Domain"/>
    <property type="match status" value="1"/>
</dbReference>
<comment type="subcellular location">
    <subcellularLocation>
        <location evidence="1">Membrane</location>
        <topology evidence="1">Single-pass membrane protein</topology>
    </subcellularLocation>
</comment>
<dbReference type="GO" id="GO:0005829">
    <property type="term" value="C:cytosol"/>
    <property type="evidence" value="ECO:0007669"/>
    <property type="project" value="TreeGrafter"/>
</dbReference>
<dbReference type="PROSITE" id="PS50206">
    <property type="entry name" value="RHODANESE_3"/>
    <property type="match status" value="1"/>
</dbReference>
<dbReference type="Gene3D" id="3.40.250.10">
    <property type="entry name" value="Rhodanese-like domain"/>
    <property type="match status" value="1"/>
</dbReference>
<evidence type="ECO:0000256" key="7">
    <source>
        <dbReference type="ARBA" id="ARBA00022989"/>
    </source>
</evidence>
<evidence type="ECO:0000256" key="9">
    <source>
        <dbReference type="ARBA" id="ARBA00023268"/>
    </source>
</evidence>
<dbReference type="CDD" id="cd00757">
    <property type="entry name" value="ThiF_MoeB_HesA_family"/>
    <property type="match status" value="1"/>
</dbReference>
<evidence type="ECO:0000313" key="14">
    <source>
        <dbReference type="Proteomes" id="UP000257451"/>
    </source>
</evidence>
<sequence length="393" mass="42255">MSTTALPPLVAPAATLSREEVARYSRHLIIPDLGVDGQKRLKNARVLVIGAGGLGSPTLLYLAAAGVGTIGIVDFDVVDESNLQRQIIHGVADVGRSKAQSARDSIVAINPLIEVRLHEFRLEADNAVDLFGHYDLIIDGTDNFATRYLVNDAAVLAGKPYVWGSIYRFEGQVSVFWEDAPGGLGLNYRDLYPEPPPPGMVPSCAEGGVLGIICASIASVMGTEAVKLITGIGETLLGRLMIYDALEMTYRTIRIRKDPATPKITALIDYEQFCGVVSDDVARAASDSTITPQELRAMIDSGKKLALIDVREQVEWDIVHIDGAQLIPKSLISTGEGLAKLPQDRTTVLYCKTGVRSAEALAALKKAGFADAVHLQGGIVAWANQMQPDMVMY</sequence>
<keyword evidence="9" id="KW-0511">Multifunctional enzyme</keyword>
<organism evidence="13 14">
    <name type="scientific">Mycobacterium marinum</name>
    <dbReference type="NCBI Taxonomy" id="1781"/>
    <lineage>
        <taxon>Bacteria</taxon>
        <taxon>Bacillati</taxon>
        <taxon>Actinomycetota</taxon>
        <taxon>Actinomycetes</taxon>
        <taxon>Mycobacteriales</taxon>
        <taxon>Mycobacteriaceae</taxon>
        <taxon>Mycobacterium</taxon>
        <taxon>Mycobacterium ulcerans group</taxon>
    </lineage>
</organism>
<dbReference type="GO" id="GO:0016020">
    <property type="term" value="C:membrane"/>
    <property type="evidence" value="ECO:0007669"/>
    <property type="project" value="UniProtKB-SubCell"/>
</dbReference>
<protein>
    <recommendedName>
        <fullName evidence="11">Probable adenylyltransferase/sulfurtransferase MoeZ</fullName>
    </recommendedName>
</protein>
<evidence type="ECO:0000313" key="13">
    <source>
        <dbReference type="EMBL" id="RFZ43212.1"/>
    </source>
</evidence>
<keyword evidence="8" id="KW-0472">Membrane</keyword>
<evidence type="ECO:0000256" key="6">
    <source>
        <dbReference type="ARBA" id="ARBA00022840"/>
    </source>
</evidence>
<keyword evidence="3" id="KW-0812">Transmembrane</keyword>
<dbReference type="GO" id="GO:0008641">
    <property type="term" value="F:ubiquitin-like modifier activating enzyme activity"/>
    <property type="evidence" value="ECO:0007669"/>
    <property type="project" value="InterPro"/>
</dbReference>
<dbReference type="NCBIfam" id="NF004281">
    <property type="entry name" value="PRK05690.1"/>
    <property type="match status" value="1"/>
</dbReference>
<dbReference type="FunFam" id="3.40.250.10:FF:000025">
    <property type="entry name" value="Molybdopterin biosynthesis MoeZ"/>
    <property type="match status" value="1"/>
</dbReference>
<evidence type="ECO:0000256" key="8">
    <source>
        <dbReference type="ARBA" id="ARBA00023136"/>
    </source>
</evidence>
<keyword evidence="4 13" id="KW-0548">Nucleotidyltransferase</keyword>
<dbReference type="GO" id="GO:0008146">
    <property type="term" value="F:sulfotransferase activity"/>
    <property type="evidence" value="ECO:0007669"/>
    <property type="project" value="TreeGrafter"/>
</dbReference>
<feature type="domain" description="Rhodanese" evidence="12">
    <location>
        <begin position="301"/>
        <end position="391"/>
    </location>
</feature>
<dbReference type="InterPro" id="IPR000594">
    <property type="entry name" value="ThiF_NAD_FAD-bd"/>
</dbReference>
<keyword evidence="5" id="KW-0547">Nucleotide-binding</keyword>
<dbReference type="InterPro" id="IPR036873">
    <property type="entry name" value="Rhodanese-like_dom_sf"/>
</dbReference>
<keyword evidence="7" id="KW-1133">Transmembrane helix</keyword>
<dbReference type="PANTHER" id="PTHR10953:SF102">
    <property type="entry name" value="ADENYLYLTRANSFERASE AND SULFURTRANSFERASE MOCS3"/>
    <property type="match status" value="1"/>
</dbReference>
<gene>
    <name evidence="13" type="primary">moeZ</name>
    <name evidence="13" type="ORF">DAVIS_01959</name>
</gene>
<dbReference type="InterPro" id="IPR045886">
    <property type="entry name" value="ThiF/MoeB/HesA"/>
</dbReference>
<evidence type="ECO:0000256" key="2">
    <source>
        <dbReference type="ARBA" id="ARBA00022679"/>
    </source>
</evidence>
<dbReference type="Pfam" id="PF00581">
    <property type="entry name" value="Rhodanese"/>
    <property type="match status" value="1"/>
</dbReference>